<dbReference type="CDD" id="cd04732">
    <property type="entry name" value="HisA"/>
    <property type="match status" value="1"/>
</dbReference>
<dbReference type="SUPFAM" id="SSF51366">
    <property type="entry name" value="Ribulose-phoshate binding barrel"/>
    <property type="match status" value="1"/>
</dbReference>
<evidence type="ECO:0000256" key="6">
    <source>
        <dbReference type="ARBA" id="ARBA00022605"/>
    </source>
</evidence>
<dbReference type="InterPro" id="IPR011060">
    <property type="entry name" value="RibuloseP-bd_barrel"/>
</dbReference>
<evidence type="ECO:0000256" key="5">
    <source>
        <dbReference type="ARBA" id="ARBA00022490"/>
    </source>
</evidence>
<dbReference type="PANTHER" id="PTHR43090:SF2">
    <property type="entry name" value="1-(5-PHOSPHORIBOSYL)-5-[(5-PHOSPHORIBOSYLAMINO)METHYLIDENEAMINO] IMIDAZOLE-4-CARBOXAMIDE ISOMERASE"/>
    <property type="match status" value="1"/>
</dbReference>
<evidence type="ECO:0000256" key="10">
    <source>
        <dbReference type="RuleBase" id="RU003657"/>
    </source>
</evidence>
<evidence type="ECO:0000256" key="1">
    <source>
        <dbReference type="ARBA" id="ARBA00000901"/>
    </source>
</evidence>
<dbReference type="AlphaFoldDB" id="A0A2W6A6G0"/>
<dbReference type="InterPro" id="IPR006062">
    <property type="entry name" value="His_biosynth"/>
</dbReference>
<dbReference type="InterPro" id="IPR023016">
    <property type="entry name" value="HisA/PriA"/>
</dbReference>
<dbReference type="Pfam" id="PF00977">
    <property type="entry name" value="His_biosynth"/>
    <property type="match status" value="1"/>
</dbReference>
<keyword evidence="6 9" id="KW-0028">Amino-acid biosynthesis</keyword>
<dbReference type="UniPathway" id="UPA00031">
    <property type="reaction ID" value="UER00009"/>
</dbReference>
<reference evidence="11 12" key="1">
    <citation type="journal article" date="2017" name="Nature">
        <title>Atmospheric trace gases support primary production in Antarctic desert surface soil.</title>
        <authorList>
            <person name="Ji M."/>
            <person name="Greening C."/>
            <person name="Vanwonterghem I."/>
            <person name="Carere C.R."/>
            <person name="Bay S.K."/>
            <person name="Steen J.A."/>
            <person name="Montgomery K."/>
            <person name="Lines T."/>
            <person name="Beardall J."/>
            <person name="van Dorst J."/>
            <person name="Snape I."/>
            <person name="Stott M.B."/>
            <person name="Hugenholtz P."/>
            <person name="Ferrari B.C."/>
        </authorList>
    </citation>
    <scope>NUCLEOTIDE SEQUENCE [LARGE SCALE GENOMIC DNA]</scope>
    <source>
        <strain evidence="11">RRmetagenome_bin12</strain>
    </source>
</reference>
<dbReference type="EMBL" id="QHBU01000130">
    <property type="protein sequence ID" value="PZR80938.1"/>
    <property type="molecule type" value="Genomic_DNA"/>
</dbReference>
<dbReference type="HAMAP" id="MF_01014">
    <property type="entry name" value="HisA"/>
    <property type="match status" value="1"/>
</dbReference>
<comment type="caution">
    <text evidence="11">The sequence shown here is derived from an EMBL/GenBank/DDBJ whole genome shotgun (WGS) entry which is preliminary data.</text>
</comment>
<dbReference type="FunFam" id="3.20.20.70:FF:000009">
    <property type="entry name" value="1-(5-phosphoribosyl)-5-[(5-phosphoribosylamino)methylideneamino] imidazole-4-carboxamide isomerase"/>
    <property type="match status" value="1"/>
</dbReference>
<dbReference type="Proteomes" id="UP000248724">
    <property type="component" value="Unassembled WGS sequence"/>
</dbReference>
<sequence length="245" mass="25523">MLVMPSVDVRGGQLVRLLRGDYAQETLFDQDPVDLVQSFVAAGAPRVHIVDLDSARGRPDAGSTDVVRAAVSALVELGAHAEVGGGIRDMAAAQRWFDLGAAFVVIGSLAVRDPAAAESLCAAFPGRVLAGLDVSDGEARAQGWTEGGGDALEHLERWNEWPLAGIVHTAIERDGTLTGPAVDTLRTVCERFRGEVLASGGVTTIDDVSACRDAGAAGVIVGRALHLGVFDLRRAIEQFTAGTAS</sequence>
<evidence type="ECO:0000256" key="7">
    <source>
        <dbReference type="ARBA" id="ARBA00023102"/>
    </source>
</evidence>
<evidence type="ECO:0000313" key="11">
    <source>
        <dbReference type="EMBL" id="PZR80938.1"/>
    </source>
</evidence>
<evidence type="ECO:0000256" key="4">
    <source>
        <dbReference type="ARBA" id="ARBA00009667"/>
    </source>
</evidence>
<dbReference type="GO" id="GO:0000105">
    <property type="term" value="P:L-histidine biosynthetic process"/>
    <property type="evidence" value="ECO:0007669"/>
    <property type="project" value="UniProtKB-UniRule"/>
</dbReference>
<keyword evidence="7 9" id="KW-0368">Histidine biosynthesis</keyword>
<keyword evidence="5 9" id="KW-0963">Cytoplasm</keyword>
<dbReference type="GO" id="GO:0003949">
    <property type="term" value="F:1-(5-phosphoribosyl)-5-[(5-phosphoribosylamino)methylideneamino]imidazole-4-carboxamide isomerase activity"/>
    <property type="evidence" value="ECO:0007669"/>
    <property type="project" value="UniProtKB-UniRule"/>
</dbReference>
<feature type="active site" description="Proton acceptor" evidence="9">
    <location>
        <position position="8"/>
    </location>
</feature>
<dbReference type="PANTHER" id="PTHR43090">
    <property type="entry name" value="1-(5-PHOSPHORIBOSYL)-5-[(5-PHOSPHORIBOSYLAMINO)METHYLIDENEAMINO] IMIDAZOLE-4-CARBOXAMIDE ISOMERASE"/>
    <property type="match status" value="1"/>
</dbReference>
<keyword evidence="8 9" id="KW-0413">Isomerase</keyword>
<comment type="catalytic activity">
    <reaction evidence="1 9">
        <text>1-(5-phospho-beta-D-ribosyl)-5-[(5-phospho-beta-D-ribosylamino)methylideneamino]imidazole-4-carboxamide = 5-[(5-phospho-1-deoxy-D-ribulos-1-ylimino)methylamino]-1-(5-phospho-beta-D-ribosyl)imidazole-4-carboxamide</text>
        <dbReference type="Rhea" id="RHEA:15469"/>
        <dbReference type="ChEBI" id="CHEBI:58435"/>
        <dbReference type="ChEBI" id="CHEBI:58525"/>
        <dbReference type="EC" id="5.3.1.16"/>
    </reaction>
</comment>
<evidence type="ECO:0000256" key="2">
    <source>
        <dbReference type="ARBA" id="ARBA00004496"/>
    </source>
</evidence>
<dbReference type="InterPro" id="IPR013785">
    <property type="entry name" value="Aldolase_TIM"/>
</dbReference>
<name>A0A2W6A6G0_9BACT</name>
<proteinExistence type="inferred from homology"/>
<comment type="subcellular location">
    <subcellularLocation>
        <location evidence="2 9">Cytoplasm</location>
    </subcellularLocation>
</comment>
<dbReference type="InterPro" id="IPR044524">
    <property type="entry name" value="Isoase_HisA-like"/>
</dbReference>
<evidence type="ECO:0000256" key="3">
    <source>
        <dbReference type="ARBA" id="ARBA00005133"/>
    </source>
</evidence>
<dbReference type="Gene3D" id="3.20.20.70">
    <property type="entry name" value="Aldolase class I"/>
    <property type="match status" value="1"/>
</dbReference>
<gene>
    <name evidence="9" type="primary">hisA</name>
    <name evidence="11" type="ORF">DLM65_07115</name>
</gene>
<comment type="similarity">
    <text evidence="4 9 10">Belongs to the HisA/HisF family.</text>
</comment>
<comment type="pathway">
    <text evidence="3 9">Amino-acid biosynthesis; L-histidine biosynthesis; L-histidine from 5-phospho-alpha-D-ribose 1-diphosphate: step 4/9.</text>
</comment>
<accession>A0A2W6A6G0</accession>
<evidence type="ECO:0000256" key="9">
    <source>
        <dbReference type="HAMAP-Rule" id="MF_01014"/>
    </source>
</evidence>
<dbReference type="EC" id="5.3.1.16" evidence="9"/>
<evidence type="ECO:0000313" key="12">
    <source>
        <dbReference type="Proteomes" id="UP000248724"/>
    </source>
</evidence>
<organism evidence="11 12">
    <name type="scientific">Candidatus Aeolococcus gillhamiae</name>
    <dbReference type="NCBI Taxonomy" id="3127015"/>
    <lineage>
        <taxon>Bacteria</taxon>
        <taxon>Bacillati</taxon>
        <taxon>Candidatus Dormiibacterota</taxon>
        <taxon>Candidatus Dormibacteria</taxon>
        <taxon>Candidatus Aeolococcales</taxon>
        <taxon>Candidatus Aeolococcaceae</taxon>
        <taxon>Candidatus Aeolococcus</taxon>
    </lineage>
</organism>
<dbReference type="GO" id="GO:0005737">
    <property type="term" value="C:cytoplasm"/>
    <property type="evidence" value="ECO:0007669"/>
    <property type="project" value="UniProtKB-SubCell"/>
</dbReference>
<dbReference type="GO" id="GO:0000162">
    <property type="term" value="P:L-tryptophan biosynthetic process"/>
    <property type="evidence" value="ECO:0007669"/>
    <property type="project" value="TreeGrafter"/>
</dbReference>
<feature type="active site" description="Proton donor" evidence="9">
    <location>
        <position position="133"/>
    </location>
</feature>
<evidence type="ECO:0000256" key="8">
    <source>
        <dbReference type="ARBA" id="ARBA00023235"/>
    </source>
</evidence>
<protein>
    <recommendedName>
        <fullName evidence="9">1-(5-phosphoribosyl)-5-[(5-phosphoribosylamino)methylideneamino] imidazole-4-carboxamide isomerase</fullName>
        <ecNumber evidence="9">5.3.1.16</ecNumber>
    </recommendedName>
    <alternativeName>
        <fullName evidence="9">Phosphoribosylformimino-5-aminoimidazole carboxamide ribotide isomerase</fullName>
    </alternativeName>
</protein>